<organism evidence="3 4">
    <name type="scientific">Candidatus Beckwithbacteria bacterium GW2011_GWB1_47_15</name>
    <dbReference type="NCBI Taxonomy" id="1618371"/>
    <lineage>
        <taxon>Bacteria</taxon>
        <taxon>Candidatus Beckwithiibacteriota</taxon>
    </lineage>
</organism>
<dbReference type="AlphaFoldDB" id="A0A0G1US73"/>
<evidence type="ECO:0000313" key="4">
    <source>
        <dbReference type="Proteomes" id="UP000033860"/>
    </source>
</evidence>
<dbReference type="CDD" id="cd07326">
    <property type="entry name" value="M56_BlaR1_MecR1_like"/>
    <property type="match status" value="1"/>
</dbReference>
<comment type="caution">
    <text evidence="3">The sequence shown here is derived from an EMBL/GenBank/DDBJ whole genome shotgun (WGS) entry which is preliminary data.</text>
</comment>
<name>A0A0G1US73_9BACT</name>
<dbReference type="EMBL" id="LCNT01000009">
    <property type="protein sequence ID" value="KKU60575.1"/>
    <property type="molecule type" value="Genomic_DNA"/>
</dbReference>
<keyword evidence="1" id="KW-0812">Transmembrane</keyword>
<feature type="transmembrane region" description="Helical" evidence="1">
    <location>
        <begin position="7"/>
        <end position="28"/>
    </location>
</feature>
<evidence type="ECO:0000313" key="3">
    <source>
        <dbReference type="EMBL" id="KKU60575.1"/>
    </source>
</evidence>
<feature type="domain" description="Peptidase M56" evidence="2">
    <location>
        <begin position="62"/>
        <end position="212"/>
    </location>
</feature>
<evidence type="ECO:0000256" key="1">
    <source>
        <dbReference type="SAM" id="Phobius"/>
    </source>
</evidence>
<dbReference type="PANTHER" id="PTHR34978:SF3">
    <property type="entry name" value="SLR0241 PROTEIN"/>
    <property type="match status" value="1"/>
</dbReference>
<gene>
    <name evidence="3" type="ORF">UX85_C0009G0028</name>
</gene>
<evidence type="ECO:0000259" key="2">
    <source>
        <dbReference type="Pfam" id="PF05569"/>
    </source>
</evidence>
<accession>A0A0G1US73</accession>
<dbReference type="InterPro" id="IPR052173">
    <property type="entry name" value="Beta-lactam_resp_regulator"/>
</dbReference>
<dbReference type="InterPro" id="IPR008756">
    <property type="entry name" value="Peptidase_M56"/>
</dbReference>
<keyword evidence="1" id="KW-1133">Transmembrane helix</keyword>
<proteinExistence type="predicted"/>
<dbReference type="Gene3D" id="3.30.2010.10">
    <property type="entry name" value="Metalloproteases ('zincins'), catalytic domain"/>
    <property type="match status" value="1"/>
</dbReference>
<reference evidence="3 4" key="1">
    <citation type="journal article" date="2015" name="Nature">
        <title>rRNA introns, odd ribosomes, and small enigmatic genomes across a large radiation of phyla.</title>
        <authorList>
            <person name="Brown C.T."/>
            <person name="Hug L.A."/>
            <person name="Thomas B.C."/>
            <person name="Sharon I."/>
            <person name="Castelle C.J."/>
            <person name="Singh A."/>
            <person name="Wilkins M.J."/>
            <person name="Williams K.H."/>
            <person name="Banfield J.F."/>
        </authorList>
    </citation>
    <scope>NUCLEOTIDE SEQUENCE [LARGE SCALE GENOMIC DNA]</scope>
</reference>
<feature type="transmembrane region" description="Helical" evidence="1">
    <location>
        <begin position="60"/>
        <end position="87"/>
    </location>
</feature>
<protein>
    <recommendedName>
        <fullName evidence="2">Peptidase M56 domain-containing protein</fullName>
    </recommendedName>
</protein>
<sequence>MRIKTNRYLAITIASAGLLFSLLIFLIVKCFPFLVHSTIYYCQSALGSINLQTLPRNLNLLPLAVVVFIVGSVGFKLLMTVVQLLLVKQKITNTESLRKYPQLERLIKNLGLEGSVKVFTNNQPLAFCFGFVAPKIYLSSKMLSIISEQELHGVLEHEKHHLESKDNFTMMLAQLLESTFPFVPLISELVRNYRTEREIAADQAAMRAIDKQHVVSALRKLLVHEYDSLAFIPALASTDTLETRVNVLTHSTAFYAKYSLYAFGVSVISLGLLLFLALTPVQAVEYHRNGMDGVMACLDNQQCATTCSENSGRQTNMNSVPIINASMPVSPVRYSSY</sequence>
<dbReference type="Proteomes" id="UP000033860">
    <property type="component" value="Unassembled WGS sequence"/>
</dbReference>
<keyword evidence="1" id="KW-0472">Membrane</keyword>
<dbReference type="Pfam" id="PF05569">
    <property type="entry name" value="Peptidase_M56"/>
    <property type="match status" value="1"/>
</dbReference>
<feature type="transmembrane region" description="Helical" evidence="1">
    <location>
        <begin position="258"/>
        <end position="278"/>
    </location>
</feature>
<dbReference type="PANTHER" id="PTHR34978">
    <property type="entry name" value="POSSIBLE SENSOR-TRANSDUCER PROTEIN BLAR"/>
    <property type="match status" value="1"/>
</dbReference>